<reference evidence="10" key="1">
    <citation type="journal article" date="2019" name="Int. J. Syst. Evol. Microbiol.">
        <title>The Global Catalogue of Microorganisms (GCM) 10K type strain sequencing project: providing services to taxonomists for standard genome sequencing and annotation.</title>
        <authorList>
            <consortium name="The Broad Institute Genomics Platform"/>
            <consortium name="The Broad Institute Genome Sequencing Center for Infectious Disease"/>
            <person name="Wu L."/>
            <person name="Ma J."/>
        </authorList>
    </citation>
    <scope>NUCLEOTIDE SEQUENCE [LARGE SCALE GENOMIC DNA]</scope>
    <source>
        <strain evidence="10">JCM 16702</strain>
    </source>
</reference>
<evidence type="ECO:0000256" key="6">
    <source>
        <dbReference type="RuleBase" id="RU003983"/>
    </source>
</evidence>
<name>A0ABP7V0F1_9ACTN</name>
<dbReference type="InterPro" id="IPR001915">
    <property type="entry name" value="Peptidase_M48"/>
</dbReference>
<sequence length="316" mass="33385">MTAAVALLVYAVVLAFFGTWPLRRLTWTERAPRLGVIVWQAATASALGALVLAGIVLTASTTRASHGLAQLLDACQAILQAHYGGVKQPVGAYAGMVVAIGVTGWILVRVAVSLVLTARRRRGHLRALAVVAWPRPDLQALVLEHRQPMAYCLPGRHRCVVLTTGALDCLDEGQLAAVLAHERAHLRGRHDLAVTVAAAIERAFPGVPLFRAAHQEIAHLVELVADDAAARRHDRATVAAALVTLAAGRAPAGALGASGSLALHRVRRLLAPHRPLSRPARLGGGLGVGLLMILPIVLAANPAIIVFLQRHCHLPT</sequence>
<keyword evidence="7" id="KW-1133">Transmembrane helix</keyword>
<evidence type="ECO:0000256" key="2">
    <source>
        <dbReference type="ARBA" id="ARBA00022723"/>
    </source>
</evidence>
<comment type="caution">
    <text evidence="9">The sequence shown here is derived from an EMBL/GenBank/DDBJ whole genome shotgun (WGS) entry which is preliminary data.</text>
</comment>
<keyword evidence="5 6" id="KW-0482">Metalloprotease</keyword>
<dbReference type="CDD" id="cd07326">
    <property type="entry name" value="M56_BlaR1_MecR1_like"/>
    <property type="match status" value="1"/>
</dbReference>
<dbReference type="PANTHER" id="PTHR34978:SF3">
    <property type="entry name" value="SLR0241 PROTEIN"/>
    <property type="match status" value="1"/>
</dbReference>
<feature type="transmembrane region" description="Helical" evidence="7">
    <location>
        <begin position="6"/>
        <end position="22"/>
    </location>
</feature>
<keyword evidence="2" id="KW-0479">Metal-binding</keyword>
<evidence type="ECO:0000256" key="3">
    <source>
        <dbReference type="ARBA" id="ARBA00022801"/>
    </source>
</evidence>
<accession>A0ABP7V0F1</accession>
<evidence type="ECO:0000256" key="4">
    <source>
        <dbReference type="ARBA" id="ARBA00022833"/>
    </source>
</evidence>
<dbReference type="PANTHER" id="PTHR34978">
    <property type="entry name" value="POSSIBLE SENSOR-TRANSDUCER PROTEIN BLAR"/>
    <property type="match status" value="1"/>
</dbReference>
<dbReference type="InterPro" id="IPR052173">
    <property type="entry name" value="Beta-lactam_resp_regulator"/>
</dbReference>
<dbReference type="RefSeq" id="WP_344940049.1">
    <property type="nucleotide sequence ID" value="NZ_BAAAZG010000001.1"/>
</dbReference>
<evidence type="ECO:0000313" key="10">
    <source>
        <dbReference type="Proteomes" id="UP001500683"/>
    </source>
</evidence>
<dbReference type="EMBL" id="BAAAZG010000001">
    <property type="protein sequence ID" value="GAA4056793.1"/>
    <property type="molecule type" value="Genomic_DNA"/>
</dbReference>
<dbReference type="Proteomes" id="UP001500683">
    <property type="component" value="Unassembled WGS sequence"/>
</dbReference>
<protein>
    <submittedName>
        <fullName evidence="9">M56 family metallopeptidase</fullName>
    </submittedName>
</protein>
<evidence type="ECO:0000256" key="5">
    <source>
        <dbReference type="ARBA" id="ARBA00023049"/>
    </source>
</evidence>
<dbReference type="Pfam" id="PF01435">
    <property type="entry name" value="Peptidase_M48"/>
    <property type="match status" value="1"/>
</dbReference>
<comment type="cofactor">
    <cofactor evidence="6">
        <name>Zn(2+)</name>
        <dbReference type="ChEBI" id="CHEBI:29105"/>
    </cofactor>
    <text evidence="6">Binds 1 zinc ion per subunit.</text>
</comment>
<evidence type="ECO:0000259" key="8">
    <source>
        <dbReference type="Pfam" id="PF01435"/>
    </source>
</evidence>
<keyword evidence="1 6" id="KW-0645">Protease</keyword>
<keyword evidence="3 6" id="KW-0378">Hydrolase</keyword>
<keyword evidence="10" id="KW-1185">Reference proteome</keyword>
<dbReference type="Gene3D" id="3.30.2010.10">
    <property type="entry name" value="Metalloproteases ('zincins'), catalytic domain"/>
    <property type="match status" value="1"/>
</dbReference>
<comment type="similarity">
    <text evidence="6">Belongs to the peptidase M48 family.</text>
</comment>
<feature type="transmembrane region" description="Helical" evidence="7">
    <location>
        <begin position="34"/>
        <end position="57"/>
    </location>
</feature>
<organism evidence="9 10">
    <name type="scientific">Actinomadura miaoliensis</name>
    <dbReference type="NCBI Taxonomy" id="430685"/>
    <lineage>
        <taxon>Bacteria</taxon>
        <taxon>Bacillati</taxon>
        <taxon>Actinomycetota</taxon>
        <taxon>Actinomycetes</taxon>
        <taxon>Streptosporangiales</taxon>
        <taxon>Thermomonosporaceae</taxon>
        <taxon>Actinomadura</taxon>
    </lineage>
</organism>
<keyword evidence="7" id="KW-0812">Transmembrane</keyword>
<feature type="domain" description="Peptidase M48" evidence="8">
    <location>
        <begin position="126"/>
        <end position="197"/>
    </location>
</feature>
<proteinExistence type="inferred from homology"/>
<evidence type="ECO:0000256" key="7">
    <source>
        <dbReference type="SAM" id="Phobius"/>
    </source>
</evidence>
<feature type="transmembrane region" description="Helical" evidence="7">
    <location>
        <begin position="92"/>
        <end position="116"/>
    </location>
</feature>
<feature type="transmembrane region" description="Helical" evidence="7">
    <location>
        <begin position="283"/>
        <end position="308"/>
    </location>
</feature>
<gene>
    <name evidence="9" type="ORF">GCM10022214_05670</name>
</gene>
<keyword evidence="7" id="KW-0472">Membrane</keyword>
<evidence type="ECO:0000256" key="1">
    <source>
        <dbReference type="ARBA" id="ARBA00022670"/>
    </source>
</evidence>
<keyword evidence="4 6" id="KW-0862">Zinc</keyword>
<evidence type="ECO:0000313" key="9">
    <source>
        <dbReference type="EMBL" id="GAA4056793.1"/>
    </source>
</evidence>